<accession>A0A2I2KV72</accession>
<dbReference type="SUPFAM" id="SSF49384">
    <property type="entry name" value="Carbohydrate-binding domain"/>
    <property type="match status" value="1"/>
</dbReference>
<dbReference type="SMART" id="SM00637">
    <property type="entry name" value="CBD_II"/>
    <property type="match status" value="1"/>
</dbReference>
<gene>
    <name evidence="2" type="ORF">FRACA_3490001</name>
</gene>
<sequence>MSSPRGRHRRRRQLVLGTAGTLVVAGGLSLAIVPALSGTASAAEVSAAYSRTGDWGTGYSAQYRVTNRTTAADGYALSFDLPSGARVTSLWNAAYKVDGQHVAVTPPAWQKTLDPGKSVDIGFVVAVRGVGVRLEAPDPL</sequence>
<dbReference type="InterPro" id="IPR006311">
    <property type="entry name" value="TAT_signal"/>
</dbReference>
<dbReference type="EC" id="3.2.1.17" evidence="2"/>
<dbReference type="GO" id="GO:0005975">
    <property type="term" value="P:carbohydrate metabolic process"/>
    <property type="evidence" value="ECO:0007669"/>
    <property type="project" value="InterPro"/>
</dbReference>
<organism evidence="2 3">
    <name type="scientific">Frankia canadensis</name>
    <dbReference type="NCBI Taxonomy" id="1836972"/>
    <lineage>
        <taxon>Bacteria</taxon>
        <taxon>Bacillati</taxon>
        <taxon>Actinomycetota</taxon>
        <taxon>Actinomycetes</taxon>
        <taxon>Frankiales</taxon>
        <taxon>Frankiaceae</taxon>
        <taxon>Frankia</taxon>
    </lineage>
</organism>
<dbReference type="InterPro" id="IPR012291">
    <property type="entry name" value="CBM2_carb-bd_dom_sf"/>
</dbReference>
<feature type="domain" description="CBM2" evidence="1">
    <location>
        <begin position="38"/>
        <end position="140"/>
    </location>
</feature>
<dbReference type="InterPro" id="IPR008965">
    <property type="entry name" value="CBM2/CBM3_carb-bd_dom_sf"/>
</dbReference>
<reference evidence="2 3" key="1">
    <citation type="submission" date="2017-06" db="EMBL/GenBank/DDBJ databases">
        <authorList>
            <person name="Kim H.J."/>
            <person name="Triplett B.A."/>
        </authorList>
    </citation>
    <scope>NUCLEOTIDE SEQUENCE [LARGE SCALE GENOMIC DNA]</scope>
    <source>
        <strain evidence="2">FRACA_ARgP5</strain>
    </source>
</reference>
<keyword evidence="2" id="KW-0326">Glycosidase</keyword>
<dbReference type="EMBL" id="FZMO01000278">
    <property type="protein sequence ID" value="SNQ49573.1"/>
    <property type="molecule type" value="Genomic_DNA"/>
</dbReference>
<dbReference type="GO" id="GO:0030247">
    <property type="term" value="F:polysaccharide binding"/>
    <property type="evidence" value="ECO:0007669"/>
    <property type="project" value="UniProtKB-UniRule"/>
</dbReference>
<dbReference type="PROSITE" id="PS51173">
    <property type="entry name" value="CBM2"/>
    <property type="match status" value="1"/>
</dbReference>
<protein>
    <submittedName>
        <fullName evidence="2">Lysozyme</fullName>
        <ecNumber evidence="2">3.2.1.17</ecNumber>
    </submittedName>
</protein>
<dbReference type="RefSeq" id="WP_101833039.1">
    <property type="nucleotide sequence ID" value="NZ_FZMO01000278.1"/>
</dbReference>
<evidence type="ECO:0000313" key="2">
    <source>
        <dbReference type="EMBL" id="SNQ49573.1"/>
    </source>
</evidence>
<evidence type="ECO:0000313" key="3">
    <source>
        <dbReference type="Proteomes" id="UP000234331"/>
    </source>
</evidence>
<dbReference type="OrthoDB" id="99456at2"/>
<name>A0A2I2KV72_9ACTN</name>
<dbReference type="PROSITE" id="PS51318">
    <property type="entry name" value="TAT"/>
    <property type="match status" value="1"/>
</dbReference>
<keyword evidence="2" id="KW-0378">Hydrolase</keyword>
<keyword evidence="3" id="KW-1185">Reference proteome</keyword>
<dbReference type="Pfam" id="PF00553">
    <property type="entry name" value="CBM_2"/>
    <property type="match status" value="1"/>
</dbReference>
<dbReference type="Proteomes" id="UP000234331">
    <property type="component" value="Unassembled WGS sequence"/>
</dbReference>
<dbReference type="InterPro" id="IPR001919">
    <property type="entry name" value="CBD2"/>
</dbReference>
<dbReference type="GO" id="GO:0003796">
    <property type="term" value="F:lysozyme activity"/>
    <property type="evidence" value="ECO:0007669"/>
    <property type="project" value="UniProtKB-EC"/>
</dbReference>
<dbReference type="AlphaFoldDB" id="A0A2I2KV72"/>
<dbReference type="Gene3D" id="2.60.40.290">
    <property type="match status" value="1"/>
</dbReference>
<proteinExistence type="predicted"/>
<evidence type="ECO:0000259" key="1">
    <source>
        <dbReference type="PROSITE" id="PS51173"/>
    </source>
</evidence>